<dbReference type="RefSeq" id="WP_151646751.1">
    <property type="nucleotide sequence ID" value="NZ_WBVY01000004.1"/>
</dbReference>
<dbReference type="Proteomes" id="UP000460650">
    <property type="component" value="Unassembled WGS sequence"/>
</dbReference>
<name>A0A7V7VSG4_9HYPH</name>
<sequence>MNLERINKATECIESNEKALKWLRNNHERLVSSGLFTVTVSIDQTFAHTGTGVREAMATISAFAKHNIEKSIEDSIANCINTIAIERDAILREVSSNAE</sequence>
<reference evidence="1 2" key="1">
    <citation type="submission" date="2019-09" db="EMBL/GenBank/DDBJ databases">
        <title>Taxonomic organization of the family Brucellaceae based on a phylogenomic approach.</title>
        <authorList>
            <person name="Leclercq S."/>
            <person name="Cloeckaert A."/>
            <person name="Zygmunt M.S."/>
        </authorList>
    </citation>
    <scope>NUCLEOTIDE SEQUENCE [LARGE SCALE GENOMIC DNA]</scope>
    <source>
        <strain evidence="1 2">TA93</strain>
    </source>
</reference>
<organism evidence="1 2">
    <name type="scientific">Brucella tritici</name>
    <dbReference type="NCBI Taxonomy" id="94626"/>
    <lineage>
        <taxon>Bacteria</taxon>
        <taxon>Pseudomonadati</taxon>
        <taxon>Pseudomonadota</taxon>
        <taxon>Alphaproteobacteria</taxon>
        <taxon>Hyphomicrobiales</taxon>
        <taxon>Brucellaceae</taxon>
        <taxon>Brucella/Ochrobactrum group</taxon>
        <taxon>Brucella</taxon>
    </lineage>
</organism>
<protein>
    <submittedName>
        <fullName evidence="1">Uncharacterized protein</fullName>
    </submittedName>
</protein>
<evidence type="ECO:0000313" key="2">
    <source>
        <dbReference type="Proteomes" id="UP000460650"/>
    </source>
</evidence>
<dbReference type="EMBL" id="WBVY01000004">
    <property type="protein sequence ID" value="KAB2655939.1"/>
    <property type="molecule type" value="Genomic_DNA"/>
</dbReference>
<proteinExistence type="predicted"/>
<comment type="caution">
    <text evidence="1">The sequence shown here is derived from an EMBL/GenBank/DDBJ whole genome shotgun (WGS) entry which is preliminary data.</text>
</comment>
<gene>
    <name evidence="1" type="ORF">F9K94_15545</name>
</gene>
<dbReference type="AlphaFoldDB" id="A0A7V7VSG4"/>
<evidence type="ECO:0000313" key="1">
    <source>
        <dbReference type="EMBL" id="KAB2655939.1"/>
    </source>
</evidence>
<accession>A0A7V7VSG4</accession>